<gene>
    <name evidence="1" type="ORF">M9H77_04185</name>
</gene>
<accession>A0ACC0CDC2</accession>
<proteinExistence type="predicted"/>
<evidence type="ECO:0000313" key="1">
    <source>
        <dbReference type="EMBL" id="KAI5682957.1"/>
    </source>
</evidence>
<sequence length="188" mass="21697">MRSTENEQDVNAHEPKVIITDRESDIMPVIDEVHIDQNVLAKLTELIKDEDVVSRTKEKFNAKSNPILRNISNKISHLDLKKIWVEITRAAMIIDDPKNKYGHYMRTSHGLPCSCELITQFNHMFPFQLVDIEAFWRTLEIGSFHTTSSEKDMDMDSEMRSLTDLLHQLSTGPISKNLERCVVLLKGF</sequence>
<dbReference type="EMBL" id="CM044701">
    <property type="protein sequence ID" value="KAI5682957.1"/>
    <property type="molecule type" value="Genomic_DNA"/>
</dbReference>
<comment type="caution">
    <text evidence="1">The sequence shown here is derived from an EMBL/GenBank/DDBJ whole genome shotgun (WGS) entry which is preliminary data.</text>
</comment>
<dbReference type="Proteomes" id="UP001060085">
    <property type="component" value="Linkage Group LG01"/>
</dbReference>
<keyword evidence="2" id="KW-1185">Reference proteome</keyword>
<organism evidence="1 2">
    <name type="scientific">Catharanthus roseus</name>
    <name type="common">Madagascar periwinkle</name>
    <name type="synonym">Vinca rosea</name>
    <dbReference type="NCBI Taxonomy" id="4058"/>
    <lineage>
        <taxon>Eukaryota</taxon>
        <taxon>Viridiplantae</taxon>
        <taxon>Streptophyta</taxon>
        <taxon>Embryophyta</taxon>
        <taxon>Tracheophyta</taxon>
        <taxon>Spermatophyta</taxon>
        <taxon>Magnoliopsida</taxon>
        <taxon>eudicotyledons</taxon>
        <taxon>Gunneridae</taxon>
        <taxon>Pentapetalae</taxon>
        <taxon>asterids</taxon>
        <taxon>lamiids</taxon>
        <taxon>Gentianales</taxon>
        <taxon>Apocynaceae</taxon>
        <taxon>Rauvolfioideae</taxon>
        <taxon>Vinceae</taxon>
        <taxon>Catharanthinae</taxon>
        <taxon>Catharanthus</taxon>
    </lineage>
</organism>
<evidence type="ECO:0000313" key="2">
    <source>
        <dbReference type="Proteomes" id="UP001060085"/>
    </source>
</evidence>
<protein>
    <submittedName>
        <fullName evidence="1">Uncharacterized protein</fullName>
    </submittedName>
</protein>
<reference evidence="2" key="1">
    <citation type="journal article" date="2023" name="Nat. Plants">
        <title>Single-cell RNA sequencing provides a high-resolution roadmap for understanding the multicellular compartmentation of specialized metabolism.</title>
        <authorList>
            <person name="Sun S."/>
            <person name="Shen X."/>
            <person name="Li Y."/>
            <person name="Li Y."/>
            <person name="Wang S."/>
            <person name="Li R."/>
            <person name="Zhang H."/>
            <person name="Shen G."/>
            <person name="Guo B."/>
            <person name="Wei J."/>
            <person name="Xu J."/>
            <person name="St-Pierre B."/>
            <person name="Chen S."/>
            <person name="Sun C."/>
        </authorList>
    </citation>
    <scope>NUCLEOTIDE SEQUENCE [LARGE SCALE GENOMIC DNA]</scope>
</reference>
<name>A0ACC0CDC2_CATRO</name>